<reference evidence="2" key="1">
    <citation type="submission" date="2023-06" db="EMBL/GenBank/DDBJ databases">
        <title>Genome-scale phylogeny and comparative genomics of the fungal order Sordariales.</title>
        <authorList>
            <consortium name="Lawrence Berkeley National Laboratory"/>
            <person name="Hensen N."/>
            <person name="Bonometti L."/>
            <person name="Westerberg I."/>
            <person name="Brannstrom I.O."/>
            <person name="Guillou S."/>
            <person name="Cros-Aarteil S."/>
            <person name="Calhoun S."/>
            <person name="Haridas S."/>
            <person name="Kuo A."/>
            <person name="Mondo S."/>
            <person name="Pangilinan J."/>
            <person name="Riley R."/>
            <person name="LaButti K."/>
            <person name="Andreopoulos B."/>
            <person name="Lipzen A."/>
            <person name="Chen C."/>
            <person name="Yanf M."/>
            <person name="Daum C."/>
            <person name="Ng V."/>
            <person name="Clum A."/>
            <person name="Steindorff A."/>
            <person name="Ohm R."/>
            <person name="Martin F."/>
            <person name="Silar P."/>
            <person name="Natvig D."/>
            <person name="Lalanne C."/>
            <person name="Gautier V."/>
            <person name="Ament-velasquez S.L."/>
            <person name="Kruys A."/>
            <person name="Hutchinson M.I."/>
            <person name="Powell A.J."/>
            <person name="Barry K."/>
            <person name="Miller A.N."/>
            <person name="Grigoriev I.V."/>
            <person name="Debuchy R."/>
            <person name="Gladieux P."/>
            <person name="Thoren M.H."/>
            <person name="Johannesson H."/>
        </authorList>
    </citation>
    <scope>NUCLEOTIDE SEQUENCE</scope>
    <source>
        <strain evidence="2">SMH2392-1A</strain>
    </source>
</reference>
<keyword evidence="2" id="KW-0808">Transferase</keyword>
<evidence type="ECO:0000313" key="3">
    <source>
        <dbReference type="Proteomes" id="UP001172101"/>
    </source>
</evidence>
<comment type="caution">
    <text evidence="2">The sequence shown here is derived from an EMBL/GenBank/DDBJ whole genome shotgun (WGS) entry which is preliminary data.</text>
</comment>
<gene>
    <name evidence="2" type="ORF">B0T26DRAFT_748812</name>
</gene>
<dbReference type="CDD" id="cd02440">
    <property type="entry name" value="AdoMet_MTases"/>
    <property type="match status" value="1"/>
</dbReference>
<evidence type="ECO:0000313" key="2">
    <source>
        <dbReference type="EMBL" id="KAK0728626.1"/>
    </source>
</evidence>
<dbReference type="Pfam" id="PF13489">
    <property type="entry name" value="Methyltransf_23"/>
    <property type="match status" value="1"/>
</dbReference>
<dbReference type="AlphaFoldDB" id="A0AA40B6J7"/>
<dbReference type="InterPro" id="IPR029063">
    <property type="entry name" value="SAM-dependent_MTases_sf"/>
</dbReference>
<organism evidence="2 3">
    <name type="scientific">Lasiosphaeria miniovina</name>
    <dbReference type="NCBI Taxonomy" id="1954250"/>
    <lineage>
        <taxon>Eukaryota</taxon>
        <taxon>Fungi</taxon>
        <taxon>Dikarya</taxon>
        <taxon>Ascomycota</taxon>
        <taxon>Pezizomycotina</taxon>
        <taxon>Sordariomycetes</taxon>
        <taxon>Sordariomycetidae</taxon>
        <taxon>Sordariales</taxon>
        <taxon>Lasiosphaeriaceae</taxon>
        <taxon>Lasiosphaeria</taxon>
    </lineage>
</organism>
<keyword evidence="3" id="KW-1185">Reference proteome</keyword>
<dbReference type="PANTHER" id="PTHR43591">
    <property type="entry name" value="METHYLTRANSFERASE"/>
    <property type="match status" value="1"/>
</dbReference>
<name>A0AA40B6J7_9PEZI</name>
<dbReference type="EMBL" id="JAUIRO010000002">
    <property type="protein sequence ID" value="KAK0728626.1"/>
    <property type="molecule type" value="Genomic_DNA"/>
</dbReference>
<evidence type="ECO:0000256" key="1">
    <source>
        <dbReference type="ARBA" id="ARBA00038158"/>
    </source>
</evidence>
<accession>A0AA40B6J7</accession>
<sequence length="344" mass="39436">MLADSPSAQTLNSFQFTFEAYLDHASRIEPDPNPTEYDSHSLSDSIGRFQEEFGRTYHSYRAGSYHFPNDPTENERQEEQFEILKIVMDKRNYLSPFSASDPPRKVLDLATGTGTWAIEMGDEFPDAQIIGTDLSPIQPPFVPPNVRFYVEDSTEDWDFATDFDFIHTRITIGCWSDMKTQVVQRAFEHLKPGGWFEMQEVDIVPTSDDGTITDDFPWRRWAHDLIAAGKYANRQLNLGGEPLAAWLREAGFEDVHEVVFKIPINGWPRDTFLKHVGMLWQRTLMIGVSGFSLSLFHHYLGKTVEEIEVSLVDVRRCLFDQKVHGHMNFVVVYGRKPETSAFGV</sequence>
<protein>
    <submittedName>
        <fullName evidence="2">S-adenosyl-L-methionine-dependent methyltransferase</fullName>
    </submittedName>
</protein>
<keyword evidence="2" id="KW-0489">Methyltransferase</keyword>
<dbReference type="GeneID" id="85328280"/>
<dbReference type="RefSeq" id="XP_060301481.1">
    <property type="nucleotide sequence ID" value="XM_060445010.1"/>
</dbReference>
<dbReference type="Proteomes" id="UP001172101">
    <property type="component" value="Unassembled WGS sequence"/>
</dbReference>
<dbReference type="SUPFAM" id="SSF53335">
    <property type="entry name" value="S-adenosyl-L-methionine-dependent methyltransferases"/>
    <property type="match status" value="1"/>
</dbReference>
<dbReference type="Gene3D" id="3.40.50.150">
    <property type="entry name" value="Vaccinia Virus protein VP39"/>
    <property type="match status" value="1"/>
</dbReference>
<dbReference type="GO" id="GO:0032259">
    <property type="term" value="P:methylation"/>
    <property type="evidence" value="ECO:0007669"/>
    <property type="project" value="UniProtKB-KW"/>
</dbReference>
<dbReference type="GO" id="GO:0008168">
    <property type="term" value="F:methyltransferase activity"/>
    <property type="evidence" value="ECO:0007669"/>
    <property type="project" value="UniProtKB-KW"/>
</dbReference>
<dbReference type="PANTHER" id="PTHR43591:SF14">
    <property type="entry name" value="METHYLTRANSFERASE"/>
    <property type="match status" value="1"/>
</dbReference>
<comment type="similarity">
    <text evidence="1">Belongs to the methyltransferase superfamily. LaeA methyltransferase family.</text>
</comment>
<proteinExistence type="inferred from homology"/>